<dbReference type="EMBL" id="JAHYIQ010000018">
    <property type="protein sequence ID" value="KAK1124377.1"/>
    <property type="molecule type" value="Genomic_DNA"/>
</dbReference>
<proteinExistence type="predicted"/>
<evidence type="ECO:0000256" key="1">
    <source>
        <dbReference type="SAM" id="MobiDB-lite"/>
    </source>
</evidence>
<gene>
    <name evidence="2" type="ORF">K0M31_006741</name>
</gene>
<keyword evidence="3" id="KW-1185">Reference proteome</keyword>
<feature type="region of interest" description="Disordered" evidence="1">
    <location>
        <begin position="30"/>
        <end position="56"/>
    </location>
</feature>
<accession>A0AA40FSS7</accession>
<evidence type="ECO:0000313" key="2">
    <source>
        <dbReference type="EMBL" id="KAK1124377.1"/>
    </source>
</evidence>
<sequence>MDSKGEPLLPDIDDAHNAIDSNIIKQTISQEARERDDAGGILAASNSKHENGDVDYDYSDLGPETDVDAIDDVTTIPVKNLSYAFYKDDDETEACNDEDELDKVSNVLDHRHIKKSMDSNLNANTHITREPIADSKLHARNKDDYTYYDN</sequence>
<evidence type="ECO:0000313" key="3">
    <source>
        <dbReference type="Proteomes" id="UP001177670"/>
    </source>
</evidence>
<dbReference type="AlphaFoldDB" id="A0AA40FSS7"/>
<dbReference type="Proteomes" id="UP001177670">
    <property type="component" value="Unassembled WGS sequence"/>
</dbReference>
<organism evidence="2 3">
    <name type="scientific">Melipona bicolor</name>
    <dbReference type="NCBI Taxonomy" id="60889"/>
    <lineage>
        <taxon>Eukaryota</taxon>
        <taxon>Metazoa</taxon>
        <taxon>Ecdysozoa</taxon>
        <taxon>Arthropoda</taxon>
        <taxon>Hexapoda</taxon>
        <taxon>Insecta</taxon>
        <taxon>Pterygota</taxon>
        <taxon>Neoptera</taxon>
        <taxon>Endopterygota</taxon>
        <taxon>Hymenoptera</taxon>
        <taxon>Apocrita</taxon>
        <taxon>Aculeata</taxon>
        <taxon>Apoidea</taxon>
        <taxon>Anthophila</taxon>
        <taxon>Apidae</taxon>
        <taxon>Melipona</taxon>
    </lineage>
</organism>
<reference evidence="2" key="1">
    <citation type="submission" date="2021-10" db="EMBL/GenBank/DDBJ databases">
        <title>Melipona bicolor Genome sequencing and assembly.</title>
        <authorList>
            <person name="Araujo N.S."/>
            <person name="Arias M.C."/>
        </authorList>
    </citation>
    <scope>NUCLEOTIDE SEQUENCE</scope>
    <source>
        <strain evidence="2">USP_2M_L1-L4_2017</strain>
        <tissue evidence="2">Whole body</tissue>
    </source>
</reference>
<name>A0AA40FSS7_9HYME</name>
<protein>
    <submittedName>
        <fullName evidence="2">Uncharacterized protein</fullName>
    </submittedName>
</protein>
<comment type="caution">
    <text evidence="2">The sequence shown here is derived from an EMBL/GenBank/DDBJ whole genome shotgun (WGS) entry which is preliminary data.</text>
</comment>